<reference evidence="3" key="2">
    <citation type="submission" date="2021-02" db="EMBL/GenBank/DDBJ databases">
        <title>Aspergillus chevalieri M1 genome sequence.</title>
        <authorList>
            <person name="Kadooka C."/>
            <person name="Mori K."/>
            <person name="Futagami T."/>
        </authorList>
    </citation>
    <scope>NUCLEOTIDE SEQUENCE</scope>
    <source>
        <strain evidence="3">M1</strain>
    </source>
</reference>
<organism evidence="3 4">
    <name type="scientific">Aspergillus chevalieri</name>
    <name type="common">Eurotium chevalieri</name>
    <dbReference type="NCBI Taxonomy" id="182096"/>
    <lineage>
        <taxon>Eukaryota</taxon>
        <taxon>Fungi</taxon>
        <taxon>Dikarya</taxon>
        <taxon>Ascomycota</taxon>
        <taxon>Pezizomycotina</taxon>
        <taxon>Eurotiomycetes</taxon>
        <taxon>Eurotiomycetidae</taxon>
        <taxon>Eurotiales</taxon>
        <taxon>Aspergillaceae</taxon>
        <taxon>Aspergillus</taxon>
        <taxon>Aspergillus subgen. Aspergillus</taxon>
    </lineage>
</organism>
<evidence type="ECO:0000313" key="4">
    <source>
        <dbReference type="Proteomes" id="UP000637239"/>
    </source>
</evidence>
<feature type="signal peptide" evidence="2">
    <location>
        <begin position="1"/>
        <end position="17"/>
    </location>
</feature>
<keyword evidence="4" id="KW-1185">Reference proteome</keyword>
<keyword evidence="2" id="KW-0732">Signal</keyword>
<feature type="chain" id="PRO_5030604893" description="GPI anchored protein" evidence="2">
    <location>
        <begin position="18"/>
        <end position="168"/>
    </location>
</feature>
<evidence type="ECO:0000256" key="2">
    <source>
        <dbReference type="SAM" id="SignalP"/>
    </source>
</evidence>
<feature type="region of interest" description="Disordered" evidence="1">
    <location>
        <begin position="28"/>
        <end position="146"/>
    </location>
</feature>
<dbReference type="KEGG" id="ache:ACHE_30220S"/>
<dbReference type="GeneID" id="66980592"/>
<feature type="compositionally biased region" description="Low complexity" evidence="1">
    <location>
        <begin position="47"/>
        <end position="77"/>
    </location>
</feature>
<evidence type="ECO:0000313" key="3">
    <source>
        <dbReference type="EMBL" id="BCR86233.1"/>
    </source>
</evidence>
<feature type="compositionally biased region" description="Low complexity" evidence="1">
    <location>
        <begin position="88"/>
        <end position="146"/>
    </location>
</feature>
<sequence>MHFKTTLLVTLSALAVAQQSSQAVGNPATGYLEQTNSGGAITGQPEAATSQQAAATSQPSVVTSQEAAASTPAGASSGLIPSQTSGQSTLVTSTGASSSAGASSTATLTSTATKSTSSSGDDDSSSSSSSSSSGSASSSTADGAAAVPTAGSVGLTVGLAGAALAALL</sequence>
<dbReference type="EMBL" id="AP024418">
    <property type="protein sequence ID" value="BCR86233.1"/>
    <property type="molecule type" value="Genomic_DNA"/>
</dbReference>
<evidence type="ECO:0008006" key="5">
    <source>
        <dbReference type="Google" id="ProtNLM"/>
    </source>
</evidence>
<gene>
    <name evidence="3" type="ORF">ACHE_30220S</name>
</gene>
<dbReference type="AlphaFoldDB" id="A0A7R7VK80"/>
<protein>
    <recommendedName>
        <fullName evidence="5">GPI anchored protein</fullName>
    </recommendedName>
</protein>
<accession>A0A7R7VK80</accession>
<dbReference type="RefSeq" id="XP_043134755.1">
    <property type="nucleotide sequence ID" value="XM_043276814.1"/>
</dbReference>
<proteinExistence type="predicted"/>
<evidence type="ECO:0000256" key="1">
    <source>
        <dbReference type="SAM" id="MobiDB-lite"/>
    </source>
</evidence>
<name>A0A7R7VK80_ASPCH</name>
<reference evidence="3" key="1">
    <citation type="submission" date="2021-01" db="EMBL/GenBank/DDBJ databases">
        <authorList>
            <consortium name="Aspergillus chevalieri M1 genome sequencing consortium"/>
            <person name="Kazuki M."/>
            <person name="Futagami T."/>
        </authorList>
    </citation>
    <scope>NUCLEOTIDE SEQUENCE</scope>
    <source>
        <strain evidence="3">M1</strain>
    </source>
</reference>
<dbReference type="Proteomes" id="UP000637239">
    <property type="component" value="Chromosome 3"/>
</dbReference>